<sequence length="279" mass="30670">MGNEEAAILADWAYDCYRQGRLNALVNDDEEVMSDLRTFERFLKVAIWCIQEDPSLRPPMKKELIHSVSFSAISIGRRCPQASTTYTLQHSTTGVYIILTQTHTNISLDSSLSTHPPPKPPPHGPPPPETSPSDSFPCPTIPLFLLAIYINNIPEKTIVWSANGDNPVPAGSKVTLTSNGQLVLSDPNWRQTWTSNNGGGGVTHAAMLNYWNFVLATANSSNNAWESFSFPTDTILPSQELGLGSALFAHITETNYSSGRLGLFRSPKQYCVQRYGEGV</sequence>
<keyword evidence="1" id="KW-0732">Signal</keyword>
<evidence type="ECO:0000256" key="2">
    <source>
        <dbReference type="SAM" id="MobiDB-lite"/>
    </source>
</evidence>
<feature type="compositionally biased region" description="Pro residues" evidence="2">
    <location>
        <begin position="115"/>
        <end position="130"/>
    </location>
</feature>
<dbReference type="InterPro" id="IPR051343">
    <property type="entry name" value="G-type_lectin_kinases/EP1-like"/>
</dbReference>
<organism evidence="4 5">
    <name type="scientific">Acorus calamus</name>
    <name type="common">Sweet flag</name>
    <dbReference type="NCBI Taxonomy" id="4465"/>
    <lineage>
        <taxon>Eukaryota</taxon>
        <taxon>Viridiplantae</taxon>
        <taxon>Streptophyta</taxon>
        <taxon>Embryophyta</taxon>
        <taxon>Tracheophyta</taxon>
        <taxon>Spermatophyta</taxon>
        <taxon>Magnoliopsida</taxon>
        <taxon>Liliopsida</taxon>
        <taxon>Acoraceae</taxon>
        <taxon>Acorus</taxon>
    </lineage>
</organism>
<evidence type="ECO:0000313" key="4">
    <source>
        <dbReference type="EMBL" id="KAK1313819.1"/>
    </source>
</evidence>
<evidence type="ECO:0000256" key="1">
    <source>
        <dbReference type="ARBA" id="ARBA00022729"/>
    </source>
</evidence>
<protein>
    <submittedName>
        <fullName evidence="4">G-type lectin S-receptor-like serine/threonine-protein kinase RLK1</fullName>
    </submittedName>
</protein>
<name>A0AAV9EK16_ACOCL</name>
<feature type="domain" description="Bulb-type lectin" evidence="3">
    <location>
        <begin position="103"/>
        <end position="228"/>
    </location>
</feature>
<evidence type="ECO:0000259" key="3">
    <source>
        <dbReference type="PROSITE" id="PS50927"/>
    </source>
</evidence>
<evidence type="ECO:0000313" key="5">
    <source>
        <dbReference type="Proteomes" id="UP001180020"/>
    </source>
</evidence>
<dbReference type="Gene3D" id="2.90.10.30">
    <property type="match status" value="1"/>
</dbReference>
<dbReference type="SUPFAM" id="SSF51110">
    <property type="entry name" value="alpha-D-mannose-specific plant lectins"/>
    <property type="match status" value="1"/>
</dbReference>
<keyword evidence="5" id="KW-1185">Reference proteome</keyword>
<dbReference type="AlphaFoldDB" id="A0AAV9EK16"/>
<dbReference type="Proteomes" id="UP001180020">
    <property type="component" value="Unassembled WGS sequence"/>
</dbReference>
<dbReference type="SMART" id="SM00108">
    <property type="entry name" value="B_lectin"/>
    <property type="match status" value="1"/>
</dbReference>
<reference evidence="4" key="2">
    <citation type="submission" date="2023-06" db="EMBL/GenBank/DDBJ databases">
        <authorList>
            <person name="Ma L."/>
            <person name="Liu K.-W."/>
            <person name="Li Z."/>
            <person name="Hsiao Y.-Y."/>
            <person name="Qi Y."/>
            <person name="Fu T."/>
            <person name="Tang G."/>
            <person name="Zhang D."/>
            <person name="Sun W.-H."/>
            <person name="Liu D.-K."/>
            <person name="Li Y."/>
            <person name="Chen G.-Z."/>
            <person name="Liu X.-D."/>
            <person name="Liao X.-Y."/>
            <person name="Jiang Y.-T."/>
            <person name="Yu X."/>
            <person name="Hao Y."/>
            <person name="Huang J."/>
            <person name="Zhao X.-W."/>
            <person name="Ke S."/>
            <person name="Chen Y.-Y."/>
            <person name="Wu W.-L."/>
            <person name="Hsu J.-L."/>
            <person name="Lin Y.-F."/>
            <person name="Huang M.-D."/>
            <person name="Li C.-Y."/>
            <person name="Huang L."/>
            <person name="Wang Z.-W."/>
            <person name="Zhao X."/>
            <person name="Zhong W.-Y."/>
            <person name="Peng D.-H."/>
            <person name="Ahmad S."/>
            <person name="Lan S."/>
            <person name="Zhang J.-S."/>
            <person name="Tsai W.-C."/>
            <person name="Van De Peer Y."/>
            <person name="Liu Z.-J."/>
        </authorList>
    </citation>
    <scope>NUCLEOTIDE SEQUENCE</scope>
    <source>
        <strain evidence="4">CP</strain>
        <tissue evidence="4">Leaves</tissue>
    </source>
</reference>
<comment type="caution">
    <text evidence="4">The sequence shown here is derived from an EMBL/GenBank/DDBJ whole genome shotgun (WGS) entry which is preliminary data.</text>
</comment>
<dbReference type="PANTHER" id="PTHR47976">
    <property type="entry name" value="G-TYPE LECTIN S-RECEPTOR-LIKE SERINE/THREONINE-PROTEIN KINASE SD2-5"/>
    <property type="match status" value="1"/>
</dbReference>
<dbReference type="GO" id="GO:0016301">
    <property type="term" value="F:kinase activity"/>
    <property type="evidence" value="ECO:0007669"/>
    <property type="project" value="UniProtKB-KW"/>
</dbReference>
<dbReference type="GO" id="GO:0051707">
    <property type="term" value="P:response to other organism"/>
    <property type="evidence" value="ECO:0007669"/>
    <property type="project" value="UniProtKB-ARBA"/>
</dbReference>
<feature type="region of interest" description="Disordered" evidence="2">
    <location>
        <begin position="108"/>
        <end position="134"/>
    </location>
</feature>
<proteinExistence type="predicted"/>
<dbReference type="Pfam" id="PF01453">
    <property type="entry name" value="B_lectin"/>
    <property type="match status" value="1"/>
</dbReference>
<keyword evidence="4" id="KW-0418">Kinase</keyword>
<dbReference type="PROSITE" id="PS50927">
    <property type="entry name" value="BULB_LECTIN"/>
    <property type="match status" value="1"/>
</dbReference>
<dbReference type="InterPro" id="IPR036426">
    <property type="entry name" value="Bulb-type_lectin_dom_sf"/>
</dbReference>
<dbReference type="PANTHER" id="PTHR47976:SF108">
    <property type="entry name" value="G-TYPE LECTIN S-RECEPTOR-LIKE SERINE_THREONINE-PROTEIN KINASE LECRK1"/>
    <property type="match status" value="1"/>
</dbReference>
<gene>
    <name evidence="4" type="primary">RLK1</name>
    <name evidence="4" type="ORF">QJS10_CPA06g01717</name>
</gene>
<dbReference type="EMBL" id="JAUJYO010000006">
    <property type="protein sequence ID" value="KAK1313819.1"/>
    <property type="molecule type" value="Genomic_DNA"/>
</dbReference>
<reference evidence="4" key="1">
    <citation type="journal article" date="2023" name="Nat. Commun.">
        <title>Diploid and tetraploid genomes of Acorus and the evolution of monocots.</title>
        <authorList>
            <person name="Ma L."/>
            <person name="Liu K.W."/>
            <person name="Li Z."/>
            <person name="Hsiao Y.Y."/>
            <person name="Qi Y."/>
            <person name="Fu T."/>
            <person name="Tang G.D."/>
            <person name="Zhang D."/>
            <person name="Sun W.H."/>
            <person name="Liu D.K."/>
            <person name="Li Y."/>
            <person name="Chen G.Z."/>
            <person name="Liu X.D."/>
            <person name="Liao X.Y."/>
            <person name="Jiang Y.T."/>
            <person name="Yu X."/>
            <person name="Hao Y."/>
            <person name="Huang J."/>
            <person name="Zhao X.W."/>
            <person name="Ke S."/>
            <person name="Chen Y.Y."/>
            <person name="Wu W.L."/>
            <person name="Hsu J.L."/>
            <person name="Lin Y.F."/>
            <person name="Huang M.D."/>
            <person name="Li C.Y."/>
            <person name="Huang L."/>
            <person name="Wang Z.W."/>
            <person name="Zhao X."/>
            <person name="Zhong W.Y."/>
            <person name="Peng D.H."/>
            <person name="Ahmad S."/>
            <person name="Lan S."/>
            <person name="Zhang J.S."/>
            <person name="Tsai W.C."/>
            <person name="Van de Peer Y."/>
            <person name="Liu Z.J."/>
        </authorList>
    </citation>
    <scope>NUCLEOTIDE SEQUENCE</scope>
    <source>
        <strain evidence="4">CP</strain>
    </source>
</reference>
<dbReference type="InterPro" id="IPR001480">
    <property type="entry name" value="Bulb-type_lectin_dom"/>
</dbReference>
<keyword evidence="4" id="KW-0808">Transferase</keyword>
<accession>A0AAV9EK16</accession>